<dbReference type="InterPro" id="IPR016161">
    <property type="entry name" value="Ald_DH/histidinol_DH"/>
</dbReference>
<organism evidence="4 5">
    <name type="scientific">Oesophagostomum dentatum</name>
    <name type="common">Nodular worm</name>
    <dbReference type="NCBI Taxonomy" id="61180"/>
    <lineage>
        <taxon>Eukaryota</taxon>
        <taxon>Metazoa</taxon>
        <taxon>Ecdysozoa</taxon>
        <taxon>Nematoda</taxon>
        <taxon>Chromadorea</taxon>
        <taxon>Rhabditida</taxon>
        <taxon>Rhabditina</taxon>
        <taxon>Rhabditomorpha</taxon>
        <taxon>Strongyloidea</taxon>
        <taxon>Strongylidae</taxon>
        <taxon>Oesophagostomum</taxon>
    </lineage>
</organism>
<protein>
    <recommendedName>
        <fullName evidence="3">Aldehyde dehydrogenase domain-containing protein</fullName>
    </recommendedName>
</protein>
<dbReference type="GO" id="GO:0005737">
    <property type="term" value="C:cytoplasm"/>
    <property type="evidence" value="ECO:0007669"/>
    <property type="project" value="TreeGrafter"/>
</dbReference>
<dbReference type="Pfam" id="PF00171">
    <property type="entry name" value="Aldedh"/>
    <property type="match status" value="1"/>
</dbReference>
<evidence type="ECO:0000313" key="4">
    <source>
        <dbReference type="EMBL" id="KHJ82913.1"/>
    </source>
</evidence>
<evidence type="ECO:0000313" key="5">
    <source>
        <dbReference type="Proteomes" id="UP000053660"/>
    </source>
</evidence>
<dbReference type="Gene3D" id="3.40.605.10">
    <property type="entry name" value="Aldehyde Dehydrogenase, Chain A, domain 1"/>
    <property type="match status" value="1"/>
</dbReference>
<dbReference type="InterPro" id="IPR015590">
    <property type="entry name" value="Aldehyde_DH_dom"/>
</dbReference>
<dbReference type="InterPro" id="IPR012394">
    <property type="entry name" value="Aldehyde_DH_NAD(P)"/>
</dbReference>
<dbReference type="GO" id="GO:0004029">
    <property type="term" value="F:aldehyde dehydrogenase (NAD+) activity"/>
    <property type="evidence" value="ECO:0007669"/>
    <property type="project" value="TreeGrafter"/>
</dbReference>
<dbReference type="PANTHER" id="PTHR43570">
    <property type="entry name" value="ALDEHYDE DEHYDROGENASE"/>
    <property type="match status" value="1"/>
</dbReference>
<evidence type="ECO:0000256" key="2">
    <source>
        <dbReference type="ARBA" id="ARBA00023002"/>
    </source>
</evidence>
<dbReference type="InterPro" id="IPR016162">
    <property type="entry name" value="Ald_DH_N"/>
</dbReference>
<evidence type="ECO:0000259" key="3">
    <source>
        <dbReference type="Pfam" id="PF00171"/>
    </source>
</evidence>
<keyword evidence="2" id="KW-0560">Oxidoreductase</keyword>
<dbReference type="EMBL" id="KN576362">
    <property type="protein sequence ID" value="KHJ82913.1"/>
    <property type="molecule type" value="Genomic_DNA"/>
</dbReference>
<evidence type="ECO:0000256" key="1">
    <source>
        <dbReference type="ARBA" id="ARBA00009986"/>
    </source>
</evidence>
<dbReference type="PANTHER" id="PTHR43570:SF16">
    <property type="entry name" value="ALDEHYDE DEHYDROGENASE TYPE III, ISOFORM Q"/>
    <property type="match status" value="1"/>
</dbReference>
<dbReference type="SUPFAM" id="SSF53720">
    <property type="entry name" value="ALDH-like"/>
    <property type="match status" value="1"/>
</dbReference>
<dbReference type="GO" id="GO:0006081">
    <property type="term" value="P:aldehyde metabolic process"/>
    <property type="evidence" value="ECO:0007669"/>
    <property type="project" value="InterPro"/>
</dbReference>
<accession>A0A0B1SC73</accession>
<feature type="domain" description="Aldehyde dehydrogenase" evidence="3">
    <location>
        <begin position="2"/>
        <end position="175"/>
    </location>
</feature>
<keyword evidence="5" id="KW-1185">Reference proteome</keyword>
<sequence>MIEEHREEIKAAIFSDLHRDATTETAGAIREVDELLDHLEEWNAPKKMETPANFTSEDDVFLVPEPLGVALVIAPWNFPLITSTPFASALAAGNTVILKLSEFAPTFSSLFAGLVSKYFDKRLFAAVEGAVPETTALLEERFDHITYTGNPTVARVIMTAAAKNLTPVTLELGGKK</sequence>
<name>A0A0B1SC73_OESDE</name>
<comment type="similarity">
    <text evidence="1">Belongs to the aldehyde dehydrogenase family.</text>
</comment>
<dbReference type="AlphaFoldDB" id="A0A0B1SC73"/>
<proteinExistence type="inferred from homology"/>
<reference evidence="4 5" key="1">
    <citation type="submission" date="2014-03" db="EMBL/GenBank/DDBJ databases">
        <title>Draft genome of the hookworm Oesophagostomum dentatum.</title>
        <authorList>
            <person name="Mitreva M."/>
        </authorList>
    </citation>
    <scope>NUCLEOTIDE SEQUENCE [LARGE SCALE GENOMIC DNA]</scope>
    <source>
        <strain evidence="4 5">OD-Hann</strain>
    </source>
</reference>
<gene>
    <name evidence="4" type="ORF">OESDEN_17392</name>
</gene>
<dbReference type="OrthoDB" id="5851700at2759"/>
<dbReference type="Proteomes" id="UP000053660">
    <property type="component" value="Unassembled WGS sequence"/>
</dbReference>